<dbReference type="Proteomes" id="UP000593574">
    <property type="component" value="Unassembled WGS sequence"/>
</dbReference>
<keyword evidence="1" id="KW-0812">Transmembrane</keyword>
<reference evidence="2 3" key="1">
    <citation type="journal article" date="2019" name="Genome Biol. Evol.">
        <title>Insights into the evolution of the New World diploid cottons (Gossypium, subgenus Houzingenia) based on genome sequencing.</title>
        <authorList>
            <person name="Grover C.E."/>
            <person name="Arick M.A. 2nd"/>
            <person name="Thrash A."/>
            <person name="Conover J.L."/>
            <person name="Sanders W.S."/>
            <person name="Peterson D.G."/>
            <person name="Frelichowski J.E."/>
            <person name="Scheffler J.A."/>
            <person name="Scheffler B.E."/>
            <person name="Wendel J.F."/>
        </authorList>
    </citation>
    <scope>NUCLEOTIDE SEQUENCE [LARGE SCALE GENOMIC DNA]</scope>
    <source>
        <strain evidence="2">4</strain>
        <tissue evidence="2">Leaf</tissue>
    </source>
</reference>
<dbReference type="AlphaFoldDB" id="A0A7J9B1X3"/>
<accession>A0A7J9B1X3</accession>
<keyword evidence="1" id="KW-0472">Membrane</keyword>
<sequence length="78" mass="9165">MRPSEYGPRQHNKRRVTVLQRGTCHSYGILLLSSSIGTLLIVVLLLERWIWYPLWKSTWLYSLESNRKVIVSAFFGEI</sequence>
<proteinExistence type="predicted"/>
<dbReference type="EMBL" id="JABEZV010443760">
    <property type="protein sequence ID" value="MBA0730270.1"/>
    <property type="molecule type" value="Genomic_DNA"/>
</dbReference>
<feature type="transmembrane region" description="Helical" evidence="1">
    <location>
        <begin position="27"/>
        <end position="46"/>
    </location>
</feature>
<evidence type="ECO:0000313" key="3">
    <source>
        <dbReference type="Proteomes" id="UP000593574"/>
    </source>
</evidence>
<evidence type="ECO:0000313" key="2">
    <source>
        <dbReference type="EMBL" id="MBA0730270.1"/>
    </source>
</evidence>
<gene>
    <name evidence="2" type="ORF">Golax_025377</name>
</gene>
<evidence type="ECO:0000256" key="1">
    <source>
        <dbReference type="SAM" id="Phobius"/>
    </source>
</evidence>
<organism evidence="2 3">
    <name type="scientific">Gossypium laxum</name>
    <dbReference type="NCBI Taxonomy" id="34288"/>
    <lineage>
        <taxon>Eukaryota</taxon>
        <taxon>Viridiplantae</taxon>
        <taxon>Streptophyta</taxon>
        <taxon>Embryophyta</taxon>
        <taxon>Tracheophyta</taxon>
        <taxon>Spermatophyta</taxon>
        <taxon>Magnoliopsida</taxon>
        <taxon>eudicotyledons</taxon>
        <taxon>Gunneridae</taxon>
        <taxon>Pentapetalae</taxon>
        <taxon>rosids</taxon>
        <taxon>malvids</taxon>
        <taxon>Malvales</taxon>
        <taxon>Malvaceae</taxon>
        <taxon>Malvoideae</taxon>
        <taxon>Gossypium</taxon>
    </lineage>
</organism>
<keyword evidence="1" id="KW-1133">Transmembrane helix</keyword>
<keyword evidence="3" id="KW-1185">Reference proteome</keyword>
<name>A0A7J9B1X3_9ROSI</name>
<comment type="caution">
    <text evidence="2">The sequence shown here is derived from an EMBL/GenBank/DDBJ whole genome shotgun (WGS) entry which is preliminary data.</text>
</comment>
<protein>
    <submittedName>
        <fullName evidence="2">Uncharacterized protein</fullName>
    </submittedName>
</protein>